<accession>A0ABT9U477</accession>
<evidence type="ECO:0000256" key="2">
    <source>
        <dbReference type="ARBA" id="ARBA00023002"/>
    </source>
</evidence>
<proteinExistence type="predicted"/>
<dbReference type="PANTHER" id="PTHR43866">
    <property type="entry name" value="MALONATE-SEMIALDEHYDE DEHYDROGENASE"/>
    <property type="match status" value="1"/>
</dbReference>
<gene>
    <name evidence="5" type="ORF">J2T15_003897</name>
</gene>
<feature type="domain" description="Aldehyde dehydrogenase" evidence="4">
    <location>
        <begin position="25"/>
        <end position="488"/>
    </location>
</feature>
<dbReference type="GO" id="GO:0018478">
    <property type="term" value="F:malonate-semialdehyde dehydrogenase (acetylating) activity"/>
    <property type="evidence" value="ECO:0007669"/>
    <property type="project" value="UniProtKB-EC"/>
</dbReference>
<dbReference type="Gene3D" id="3.40.309.10">
    <property type="entry name" value="Aldehyde Dehydrogenase, Chain A, domain 2"/>
    <property type="match status" value="1"/>
</dbReference>
<dbReference type="InterPro" id="IPR016162">
    <property type="entry name" value="Ald_DH_N"/>
</dbReference>
<dbReference type="PROSITE" id="PS00070">
    <property type="entry name" value="ALDEHYDE_DEHYDR_CYS"/>
    <property type="match status" value="1"/>
</dbReference>
<keyword evidence="2 5" id="KW-0560">Oxidoreductase</keyword>
<dbReference type="InterPro" id="IPR016163">
    <property type="entry name" value="Ald_DH_C"/>
</dbReference>
<evidence type="ECO:0000313" key="6">
    <source>
        <dbReference type="Proteomes" id="UP001229346"/>
    </source>
</evidence>
<protein>
    <recommendedName>
        <fullName evidence="1">methylmalonate-semialdehyde dehydrogenase (CoA acylating)</fullName>
        <ecNumber evidence="1">1.2.1.27</ecNumber>
    </recommendedName>
</protein>
<dbReference type="NCBIfam" id="TIGR01722">
    <property type="entry name" value="MMSDH"/>
    <property type="match status" value="1"/>
</dbReference>
<dbReference type="Gene3D" id="3.40.605.10">
    <property type="entry name" value="Aldehyde Dehydrogenase, Chain A, domain 1"/>
    <property type="match status" value="1"/>
</dbReference>
<keyword evidence="3" id="KW-0520">NAD</keyword>
<evidence type="ECO:0000259" key="4">
    <source>
        <dbReference type="Pfam" id="PF00171"/>
    </source>
</evidence>
<evidence type="ECO:0000256" key="3">
    <source>
        <dbReference type="ARBA" id="ARBA00023027"/>
    </source>
</evidence>
<dbReference type="PANTHER" id="PTHR43866:SF4">
    <property type="entry name" value="MALONATE-SEMIALDEHYDE DEHYDROGENASE"/>
    <property type="match status" value="1"/>
</dbReference>
<evidence type="ECO:0000256" key="1">
    <source>
        <dbReference type="ARBA" id="ARBA00013048"/>
    </source>
</evidence>
<organism evidence="5 6">
    <name type="scientific">Paenibacillus harenae</name>
    <dbReference type="NCBI Taxonomy" id="306543"/>
    <lineage>
        <taxon>Bacteria</taxon>
        <taxon>Bacillati</taxon>
        <taxon>Bacillota</taxon>
        <taxon>Bacilli</taxon>
        <taxon>Bacillales</taxon>
        <taxon>Paenibacillaceae</taxon>
        <taxon>Paenibacillus</taxon>
    </lineage>
</organism>
<name>A0ABT9U477_PAEHA</name>
<keyword evidence="6" id="KW-1185">Reference proteome</keyword>
<dbReference type="Pfam" id="PF00171">
    <property type="entry name" value="Aldedh"/>
    <property type="match status" value="1"/>
</dbReference>
<comment type="caution">
    <text evidence="5">The sequence shown here is derived from an EMBL/GenBank/DDBJ whole genome shotgun (WGS) entry which is preliminary data.</text>
</comment>
<evidence type="ECO:0000313" key="5">
    <source>
        <dbReference type="EMBL" id="MDQ0114442.1"/>
    </source>
</evidence>
<dbReference type="Proteomes" id="UP001229346">
    <property type="component" value="Unassembled WGS sequence"/>
</dbReference>
<dbReference type="InterPro" id="IPR016160">
    <property type="entry name" value="Ald_DH_CS_CYS"/>
</dbReference>
<dbReference type="RefSeq" id="WP_307205775.1">
    <property type="nucleotide sequence ID" value="NZ_JAUSSU010000007.1"/>
</dbReference>
<dbReference type="InterPro" id="IPR016161">
    <property type="entry name" value="Ald_DH/histidinol_DH"/>
</dbReference>
<dbReference type="InterPro" id="IPR010061">
    <property type="entry name" value="MeMal-semiAld_DH"/>
</dbReference>
<dbReference type="InterPro" id="IPR015590">
    <property type="entry name" value="Aldehyde_DH_dom"/>
</dbReference>
<dbReference type="EMBL" id="JAUSSU010000007">
    <property type="protein sequence ID" value="MDQ0114442.1"/>
    <property type="molecule type" value="Genomic_DNA"/>
</dbReference>
<dbReference type="EC" id="1.2.1.27" evidence="1"/>
<reference evidence="5 6" key="1">
    <citation type="submission" date="2023-07" db="EMBL/GenBank/DDBJ databases">
        <title>Sorghum-associated microbial communities from plants grown in Nebraska, USA.</title>
        <authorList>
            <person name="Schachtman D."/>
        </authorList>
    </citation>
    <scope>NUCLEOTIDE SEQUENCE [LARGE SCALE GENOMIC DNA]</scope>
    <source>
        <strain evidence="5 6">CC482</strain>
    </source>
</reference>
<dbReference type="CDD" id="cd07085">
    <property type="entry name" value="ALDH_F6_MMSDH"/>
    <property type="match status" value="1"/>
</dbReference>
<dbReference type="GO" id="GO:0004491">
    <property type="term" value="F:methylmalonate-semialdehyde dehydrogenase (acylating, NAD) activity"/>
    <property type="evidence" value="ECO:0007669"/>
    <property type="project" value="UniProtKB-EC"/>
</dbReference>
<dbReference type="SUPFAM" id="SSF53720">
    <property type="entry name" value="ALDH-like"/>
    <property type="match status" value="1"/>
</dbReference>
<sequence>MAIESISQQTHTSQNRLRNFVNGAWVESESRLTERVYNPATGETIAYVPLSVESDVKGAVRAAAEAFPAWSRTPVPRRARVLFRYWQLLQQHAEELAEIITTENGKSYKEALGEVQRGIENVEFAAGAPTHMMGRTLANIATDLDSELFRVPVGVVAGITPFNFPMMVPCWMFPLAIALGNTFVLKPSERTPLTANRLAELFHEAGLPEGVLGVVHGADEVVNGLTSHPDVKAVSFVGSQPVAKYVYERSSSFGKRVQALAGAKNIHIVMPDAHIPKTVENIIASSFGSAGERCMACSAVVVVGEGEAFMTALQTAASGMVIGSGLREDVTLTPVIRKEHRTRIEGYIAQGEAEGAKLLLDGRTSEVRGQDGFFLGPTLFDEVKPEMTIAREEIFGPVLSVLRAASLDDAIAIVNSSRFGNSAVIYTENAKAVRQFREEAEAGMLGVNVGVPAPMAFFPFSGWKDSFYGDLHANGGDGIEFYTKKKMITSRYF</sequence>